<organism evidence="7 8">
    <name type="scientific">Phytophthora oleae</name>
    <dbReference type="NCBI Taxonomy" id="2107226"/>
    <lineage>
        <taxon>Eukaryota</taxon>
        <taxon>Sar</taxon>
        <taxon>Stramenopiles</taxon>
        <taxon>Oomycota</taxon>
        <taxon>Peronosporomycetes</taxon>
        <taxon>Peronosporales</taxon>
        <taxon>Peronosporaceae</taxon>
        <taxon>Phytophthora</taxon>
    </lineage>
</organism>
<gene>
    <name evidence="7" type="ORF">V7S43_007536</name>
</gene>
<evidence type="ECO:0000256" key="3">
    <source>
        <dbReference type="ARBA" id="ARBA00022617"/>
    </source>
</evidence>
<keyword evidence="3" id="KW-0349">Heme</keyword>
<evidence type="ECO:0000256" key="1">
    <source>
        <dbReference type="ARBA" id="ARBA00001970"/>
    </source>
</evidence>
<evidence type="ECO:0000256" key="6">
    <source>
        <dbReference type="ARBA" id="ARBA00023004"/>
    </source>
</evidence>
<keyword evidence="5" id="KW-0560">Oxidoreductase</keyword>
<sequence>MADTKILGVSLEEAIALAGRPRSAAQQKALGYSGAYSENSVTHSNEFFSLLLNEKWSSLREIEYKADGKDIYMLDTDLALLDAPELKTYVEKFATDEAAFNTIFASAWAKLMKKRQAHVTDHPLKLLLTGRCTLAERPTFRSPCSLLPDGLT</sequence>
<dbReference type="Gene3D" id="1.10.420.10">
    <property type="entry name" value="Peroxidase, domain 2"/>
    <property type="match status" value="1"/>
</dbReference>
<evidence type="ECO:0000256" key="4">
    <source>
        <dbReference type="ARBA" id="ARBA00022723"/>
    </source>
</evidence>
<keyword evidence="6" id="KW-0408">Iron</keyword>
<dbReference type="PANTHER" id="PTHR30555:SF0">
    <property type="entry name" value="CATALASE-PEROXIDASE"/>
    <property type="match status" value="1"/>
</dbReference>
<dbReference type="PANTHER" id="PTHR30555">
    <property type="entry name" value="HYDROPEROXIDASE I, BIFUNCTIONAL CATALASE-PEROXIDASE"/>
    <property type="match status" value="1"/>
</dbReference>
<dbReference type="SUPFAM" id="SSF48113">
    <property type="entry name" value="Heme-dependent peroxidases"/>
    <property type="match status" value="1"/>
</dbReference>
<evidence type="ECO:0000256" key="5">
    <source>
        <dbReference type="ARBA" id="ARBA00023002"/>
    </source>
</evidence>
<accession>A0ABD3FK80</accession>
<dbReference type="EMBL" id="JBIMZQ010000014">
    <property type="protein sequence ID" value="KAL3667307.1"/>
    <property type="molecule type" value="Genomic_DNA"/>
</dbReference>
<dbReference type="GO" id="GO:0004601">
    <property type="term" value="F:peroxidase activity"/>
    <property type="evidence" value="ECO:0007669"/>
    <property type="project" value="UniProtKB-KW"/>
</dbReference>
<keyword evidence="2" id="KW-0575">Peroxidase</keyword>
<evidence type="ECO:0000313" key="7">
    <source>
        <dbReference type="EMBL" id="KAL3667307.1"/>
    </source>
</evidence>
<name>A0ABD3FK80_9STRA</name>
<evidence type="ECO:0008006" key="9">
    <source>
        <dbReference type="Google" id="ProtNLM"/>
    </source>
</evidence>
<dbReference type="InterPro" id="IPR010255">
    <property type="entry name" value="Haem_peroxidase_sf"/>
</dbReference>
<comment type="cofactor">
    <cofactor evidence="1">
        <name>heme b</name>
        <dbReference type="ChEBI" id="CHEBI:60344"/>
    </cofactor>
</comment>
<protein>
    <recommendedName>
        <fullName evidence="9">Plant heme peroxidase family profile domain-containing protein</fullName>
    </recommendedName>
</protein>
<dbReference type="Proteomes" id="UP001632037">
    <property type="component" value="Unassembled WGS sequence"/>
</dbReference>
<comment type="caution">
    <text evidence="7">The sequence shown here is derived from an EMBL/GenBank/DDBJ whole genome shotgun (WGS) entry which is preliminary data.</text>
</comment>
<evidence type="ECO:0000313" key="8">
    <source>
        <dbReference type="Proteomes" id="UP001632037"/>
    </source>
</evidence>
<dbReference type="GO" id="GO:0046872">
    <property type="term" value="F:metal ion binding"/>
    <property type="evidence" value="ECO:0007669"/>
    <property type="project" value="UniProtKB-KW"/>
</dbReference>
<proteinExistence type="predicted"/>
<reference evidence="7 8" key="1">
    <citation type="submission" date="2024-09" db="EMBL/GenBank/DDBJ databases">
        <title>Genome sequencing and assembly of Phytophthora oleae, isolate VK10A, causative agent of rot of olive drupes.</title>
        <authorList>
            <person name="Conti Taguali S."/>
            <person name="Riolo M."/>
            <person name="La Spada F."/>
            <person name="Cacciola S.O."/>
            <person name="Dionisio G."/>
        </authorList>
    </citation>
    <scope>NUCLEOTIDE SEQUENCE [LARGE SCALE GENOMIC DNA]</scope>
    <source>
        <strain evidence="7 8">VK10A</strain>
    </source>
</reference>
<dbReference type="InterPro" id="IPR000763">
    <property type="entry name" value="Catalase_peroxidase"/>
</dbReference>
<keyword evidence="4" id="KW-0479">Metal-binding</keyword>
<keyword evidence="8" id="KW-1185">Reference proteome</keyword>
<dbReference type="AlphaFoldDB" id="A0ABD3FK80"/>
<evidence type="ECO:0000256" key="2">
    <source>
        <dbReference type="ARBA" id="ARBA00022559"/>
    </source>
</evidence>